<dbReference type="OrthoDB" id="2191547at2"/>
<sequence>MPNELRKADFKKEFNYSESTYQRRMKEFKKSEFKAGYKAVTGKEIWIDLDSYRQFKDWKAENSLRVRQAATKEG</sequence>
<dbReference type="EMBL" id="CP147247">
    <property type="protein sequence ID" value="WYJ90204.1"/>
    <property type="molecule type" value="Genomic_DNA"/>
</dbReference>
<dbReference type="RefSeq" id="WP_086349908.1">
    <property type="nucleotide sequence ID" value="NZ_CP147247.1"/>
</dbReference>
<dbReference type="EMBL" id="NGMM01000005">
    <property type="protein sequence ID" value="OTP13405.1"/>
    <property type="molecule type" value="Genomic_DNA"/>
</dbReference>
<dbReference type="AlphaFoldDB" id="A0A242K329"/>
<accession>A0A242K329</accession>
<name>A0A242K329_9ENTE</name>
<dbReference type="Proteomes" id="UP000195141">
    <property type="component" value="Chromosome"/>
</dbReference>
<reference evidence="2" key="3">
    <citation type="submission" date="2024-03" db="EMBL/GenBank/DDBJ databases">
        <title>The Genome Sequence of Enterococcus sp. DIV0242b.</title>
        <authorList>
            <consortium name="The Broad Institute Genomics Platform"/>
            <consortium name="The Broad Institute Microbial Omics Core"/>
            <consortium name="The Broad Institute Genomic Center for Infectious Diseases"/>
            <person name="Earl A."/>
            <person name="Manson A."/>
            <person name="Gilmore M."/>
            <person name="Schwartman J."/>
            <person name="Shea T."/>
            <person name="Abouelleil A."/>
            <person name="Cao P."/>
            <person name="Chapman S."/>
            <person name="Cusick C."/>
            <person name="Young S."/>
            <person name="Neafsey D."/>
            <person name="Nusbaum C."/>
            <person name="Birren B."/>
        </authorList>
    </citation>
    <scope>NUCLEOTIDE SEQUENCE</scope>
    <source>
        <strain evidence="2">9E7_DIV0242</strain>
    </source>
</reference>
<protein>
    <recommendedName>
        <fullName evidence="4">Excisionase</fullName>
    </recommendedName>
</protein>
<organism evidence="1">
    <name type="scientific">Candidatus Enterococcus clewellii</name>
    <dbReference type="NCBI Taxonomy" id="1834193"/>
    <lineage>
        <taxon>Bacteria</taxon>
        <taxon>Bacillati</taxon>
        <taxon>Bacillota</taxon>
        <taxon>Bacilli</taxon>
        <taxon>Lactobacillales</taxon>
        <taxon>Enterococcaceae</taxon>
        <taxon>Enterococcus</taxon>
    </lineage>
</organism>
<evidence type="ECO:0000313" key="3">
    <source>
        <dbReference type="Proteomes" id="UP000195141"/>
    </source>
</evidence>
<reference evidence="1" key="1">
    <citation type="submission" date="2017-05" db="EMBL/GenBank/DDBJ databases">
        <title>The Genome Sequence of Enterococcus sp. 9E7_DIV0242.</title>
        <authorList>
            <consortium name="The Broad Institute Genomics Platform"/>
            <consortium name="The Broad Institute Genomic Center for Infectious Diseases"/>
            <person name="Earl A."/>
            <person name="Manson A."/>
            <person name="Schwartman J."/>
            <person name="Gilmore M."/>
            <person name="Abouelleil A."/>
            <person name="Cao P."/>
            <person name="Chapman S."/>
            <person name="Cusick C."/>
            <person name="Shea T."/>
            <person name="Young S."/>
            <person name="Neafsey D."/>
            <person name="Nusbaum C."/>
            <person name="Birren B."/>
        </authorList>
    </citation>
    <scope>NUCLEOTIDE SEQUENCE [LARGE SCALE GENOMIC DNA]</scope>
    <source>
        <strain evidence="1">9E7_DIV0242</strain>
    </source>
</reference>
<evidence type="ECO:0008006" key="4">
    <source>
        <dbReference type="Google" id="ProtNLM"/>
    </source>
</evidence>
<gene>
    <name evidence="2" type="ORF">A5888_001932</name>
    <name evidence="1" type="ORF">A5888_002883</name>
</gene>
<evidence type="ECO:0000313" key="1">
    <source>
        <dbReference type="EMBL" id="OTP13405.1"/>
    </source>
</evidence>
<keyword evidence="3" id="KW-1185">Reference proteome</keyword>
<proteinExistence type="predicted"/>
<evidence type="ECO:0000313" key="2">
    <source>
        <dbReference type="EMBL" id="WYJ90204.1"/>
    </source>
</evidence>
<reference evidence="2" key="2">
    <citation type="submission" date="2017-05" db="EMBL/GenBank/DDBJ databases">
        <authorList>
            <consortium name="The Broad Institute Genomics Platform"/>
            <consortium name="The Broad Institute Genomic Center for Infectious Diseases"/>
            <person name="Earl A."/>
            <person name="Manson A."/>
            <person name="Schwartman J."/>
            <person name="Gilmore M."/>
            <person name="Abouelleil A."/>
            <person name="Cao P."/>
            <person name="Chapman S."/>
            <person name="Cusick C."/>
            <person name="Shea T."/>
            <person name="Young S."/>
            <person name="Neafsey D."/>
            <person name="Nusbaum C."/>
            <person name="Birren B."/>
        </authorList>
    </citation>
    <scope>NUCLEOTIDE SEQUENCE</scope>
    <source>
        <strain evidence="2">9E7_DIV0242</strain>
    </source>
</reference>